<evidence type="ECO:0000259" key="1">
    <source>
        <dbReference type="Pfam" id="PF16571"/>
    </source>
</evidence>
<dbReference type="InterPro" id="IPR032330">
    <property type="entry name" value="EF-G-binding_C"/>
</dbReference>
<dbReference type="EMBL" id="CP076022">
    <property type="protein sequence ID" value="QWC10653.1"/>
    <property type="molecule type" value="Genomic_DNA"/>
</dbReference>
<evidence type="ECO:0000313" key="3">
    <source>
        <dbReference type="Proteomes" id="UP000676885"/>
    </source>
</evidence>
<proteinExistence type="predicted"/>
<dbReference type="AlphaFoldDB" id="A0A975R1K6"/>
<protein>
    <submittedName>
        <fullName evidence="2">FBP domain-containing protein</fullName>
    </submittedName>
</protein>
<gene>
    <name evidence="2" type="ORF">KKR91_03190</name>
</gene>
<keyword evidence="3" id="KW-1185">Reference proteome</keyword>
<feature type="domain" description="Elongation factor G-binding protein C-terminal treble-clef zinc-finger" evidence="1">
    <location>
        <begin position="8"/>
        <end position="161"/>
    </location>
</feature>
<dbReference type="Pfam" id="PF16571">
    <property type="entry name" value="FBP_C"/>
    <property type="match status" value="1"/>
</dbReference>
<dbReference type="KEGG" id="ajg:KKR91_03190"/>
<evidence type="ECO:0000313" key="2">
    <source>
        <dbReference type="EMBL" id="QWC10653.1"/>
    </source>
</evidence>
<reference evidence="2 3" key="1">
    <citation type="submission" date="2021-05" db="EMBL/GenBank/DDBJ databases">
        <title>Novel species in genus Arthrobacter.</title>
        <authorList>
            <person name="Zhang G."/>
        </authorList>
    </citation>
    <scope>NUCLEOTIDE SEQUENCE [LARGE SCALE GENOMIC DNA]</scope>
    <source>
        <strain evidence="3">zg-ZUI227</strain>
    </source>
</reference>
<accession>A0A975R1K6</accession>
<organism evidence="2 3">
    <name type="scientific">Arthrobacter jiangjiafuii</name>
    <dbReference type="NCBI Taxonomy" id="2817475"/>
    <lineage>
        <taxon>Bacteria</taxon>
        <taxon>Bacillati</taxon>
        <taxon>Actinomycetota</taxon>
        <taxon>Actinomycetes</taxon>
        <taxon>Micrococcales</taxon>
        <taxon>Micrococcaceae</taxon>
        <taxon>Arthrobacter</taxon>
    </lineage>
</organism>
<dbReference type="RefSeq" id="WP_210231655.1">
    <property type="nucleotide sequence ID" value="NZ_CP076022.1"/>
</dbReference>
<name>A0A975R1K6_9MICC</name>
<sequence>MQPLTESEIRRSFINASRSETAALNLPQDLESLDWENLEQLGWRDHKMPKRGYLLAPFEGSVVGVLLRAPDIAAPKNRRVMCALCQDVKSKDEVFLYVARRAGASGRNGNSVGTLIHADFICTQSVRAEVEPSPIHPDPEVVIKERIDGLQSRTEQFIRQVLAQ</sequence>
<dbReference type="Proteomes" id="UP000676885">
    <property type="component" value="Chromosome"/>
</dbReference>